<proteinExistence type="predicted"/>
<protein>
    <submittedName>
        <fullName evidence="1">Uncharacterized protein</fullName>
    </submittedName>
</protein>
<comment type="caution">
    <text evidence="1">The sequence shown here is derived from an EMBL/GenBank/DDBJ whole genome shotgun (WGS) entry which is preliminary data.</text>
</comment>
<evidence type="ECO:0000313" key="2">
    <source>
        <dbReference type="Proteomes" id="UP000293342"/>
    </source>
</evidence>
<reference evidence="1 2" key="1">
    <citation type="submission" date="2019-02" db="EMBL/GenBank/DDBJ databases">
        <title>Kribbella capetownensis sp. nov. and Kribbella speibonae sp. nov., isolated from soil.</title>
        <authorList>
            <person name="Curtis S.M."/>
            <person name="Norton I."/>
            <person name="Everest G.J."/>
            <person name="Meyers P.R."/>
        </authorList>
    </citation>
    <scope>NUCLEOTIDE SEQUENCE [LARGE SCALE GENOMIC DNA]</scope>
    <source>
        <strain evidence="1 2">YM53</strain>
    </source>
</reference>
<dbReference type="RefSeq" id="WP_131519259.1">
    <property type="nucleotide sequence ID" value="NZ_SJKD01000017.1"/>
</dbReference>
<dbReference type="Proteomes" id="UP000293342">
    <property type="component" value="Unassembled WGS sequence"/>
</dbReference>
<sequence>MIRAGAAQADALGSTTVGLQRLNELPVDLFIDPSEDPEDVFARVNDHLHQAASLIRSAGAALGEACTEVVERETQRWEWRLNRQK</sequence>
<dbReference type="AlphaFoldDB" id="A0A4R0IQI9"/>
<dbReference type="EMBL" id="SJKD01000017">
    <property type="protein sequence ID" value="TCC35289.1"/>
    <property type="molecule type" value="Genomic_DNA"/>
</dbReference>
<organism evidence="1 2">
    <name type="scientific">Kribbella capetownensis</name>
    <dbReference type="NCBI Taxonomy" id="1572659"/>
    <lineage>
        <taxon>Bacteria</taxon>
        <taxon>Bacillati</taxon>
        <taxon>Actinomycetota</taxon>
        <taxon>Actinomycetes</taxon>
        <taxon>Propionibacteriales</taxon>
        <taxon>Kribbellaceae</taxon>
        <taxon>Kribbella</taxon>
    </lineage>
</organism>
<evidence type="ECO:0000313" key="1">
    <source>
        <dbReference type="EMBL" id="TCC35289.1"/>
    </source>
</evidence>
<name>A0A4R0IQI9_9ACTN</name>
<accession>A0A4R0IQI9</accession>
<gene>
    <name evidence="1" type="ORF">E0H75_41655</name>
</gene>
<keyword evidence="2" id="KW-1185">Reference proteome</keyword>